<sequence>MHPCCGNDLQRGTKIIGIVEIVWYALQLFFVVIALVFMVVLGVFAVNESNKQGENTNDENDKPPVAVLVAGLAVLGIVMLISCLTITISIIFGVILLKGSNQREIGKCKAWMIFRCVMWVLSLLSLLAGFVPGLWEVLVSPYFIWVTYTFIQELKNESPRSEGVVYHQAQKV</sequence>
<feature type="transmembrane region" description="Helical" evidence="1">
    <location>
        <begin position="21"/>
        <end position="45"/>
    </location>
</feature>
<evidence type="ECO:0000313" key="2">
    <source>
        <dbReference type="EMBL" id="OXA52125.1"/>
    </source>
</evidence>
<dbReference type="OrthoDB" id="8295402at2759"/>
<dbReference type="Proteomes" id="UP000198287">
    <property type="component" value="Unassembled WGS sequence"/>
</dbReference>
<gene>
    <name evidence="2" type="ORF">Fcan01_12992</name>
</gene>
<name>A0A226E311_FOLCA</name>
<dbReference type="EMBL" id="LNIX01000007">
    <property type="protein sequence ID" value="OXA52125.1"/>
    <property type="molecule type" value="Genomic_DNA"/>
</dbReference>
<keyword evidence="1" id="KW-0812">Transmembrane</keyword>
<evidence type="ECO:0000313" key="3">
    <source>
        <dbReference type="Proteomes" id="UP000198287"/>
    </source>
</evidence>
<reference evidence="2 3" key="1">
    <citation type="submission" date="2015-12" db="EMBL/GenBank/DDBJ databases">
        <title>The genome of Folsomia candida.</title>
        <authorList>
            <person name="Faddeeva A."/>
            <person name="Derks M.F."/>
            <person name="Anvar Y."/>
            <person name="Smit S."/>
            <person name="Van Straalen N."/>
            <person name="Roelofs D."/>
        </authorList>
    </citation>
    <scope>NUCLEOTIDE SEQUENCE [LARGE SCALE GENOMIC DNA]</scope>
    <source>
        <strain evidence="2 3">VU population</strain>
        <tissue evidence="2">Whole body</tissue>
    </source>
</reference>
<feature type="transmembrane region" description="Helical" evidence="1">
    <location>
        <begin position="65"/>
        <end position="97"/>
    </location>
</feature>
<keyword evidence="3" id="KW-1185">Reference proteome</keyword>
<dbReference type="AlphaFoldDB" id="A0A226E311"/>
<proteinExistence type="predicted"/>
<organism evidence="2 3">
    <name type="scientific">Folsomia candida</name>
    <name type="common">Springtail</name>
    <dbReference type="NCBI Taxonomy" id="158441"/>
    <lineage>
        <taxon>Eukaryota</taxon>
        <taxon>Metazoa</taxon>
        <taxon>Ecdysozoa</taxon>
        <taxon>Arthropoda</taxon>
        <taxon>Hexapoda</taxon>
        <taxon>Collembola</taxon>
        <taxon>Entomobryomorpha</taxon>
        <taxon>Isotomoidea</taxon>
        <taxon>Isotomidae</taxon>
        <taxon>Proisotominae</taxon>
        <taxon>Folsomia</taxon>
    </lineage>
</organism>
<protein>
    <submittedName>
        <fullName evidence="2">SPX and EXS domain-containing protein 4</fullName>
    </submittedName>
</protein>
<evidence type="ECO:0000256" key="1">
    <source>
        <dbReference type="SAM" id="Phobius"/>
    </source>
</evidence>
<accession>A0A226E311</accession>
<keyword evidence="1" id="KW-1133">Transmembrane helix</keyword>
<comment type="caution">
    <text evidence="2">The sequence shown here is derived from an EMBL/GenBank/DDBJ whole genome shotgun (WGS) entry which is preliminary data.</text>
</comment>
<feature type="transmembrane region" description="Helical" evidence="1">
    <location>
        <begin position="109"/>
        <end position="128"/>
    </location>
</feature>
<keyword evidence="1" id="KW-0472">Membrane</keyword>